<dbReference type="Gene3D" id="2.40.50.100">
    <property type="match status" value="1"/>
</dbReference>
<name>A0A7Y0HGU8_9PROT</name>
<dbReference type="InterPro" id="IPR013611">
    <property type="entry name" value="Transp-assoc_OB_typ2"/>
</dbReference>
<dbReference type="CDD" id="cd03259">
    <property type="entry name" value="ABC_Carb_Solutes_like"/>
    <property type="match status" value="1"/>
</dbReference>
<evidence type="ECO:0000259" key="7">
    <source>
        <dbReference type="PROSITE" id="PS50893"/>
    </source>
</evidence>
<comment type="caution">
    <text evidence="8">The sequence shown here is derived from an EMBL/GenBank/DDBJ whole genome shotgun (WGS) entry which is preliminary data.</text>
</comment>
<dbReference type="PANTHER" id="PTHR43875">
    <property type="entry name" value="MALTODEXTRIN IMPORT ATP-BINDING PROTEIN MSMX"/>
    <property type="match status" value="1"/>
</dbReference>
<dbReference type="GO" id="GO:0055052">
    <property type="term" value="C:ATP-binding cassette (ABC) transporter complex, substrate-binding subunit-containing"/>
    <property type="evidence" value="ECO:0007669"/>
    <property type="project" value="TreeGrafter"/>
</dbReference>
<keyword evidence="2" id="KW-0813">Transport</keyword>
<reference evidence="8 9" key="1">
    <citation type="submission" date="2020-04" db="EMBL/GenBank/DDBJ databases">
        <title>Rhodospirillaceae bacterium KN72 isolated from deep sea.</title>
        <authorList>
            <person name="Zhang D.-C."/>
        </authorList>
    </citation>
    <scope>NUCLEOTIDE SEQUENCE [LARGE SCALE GENOMIC DNA]</scope>
    <source>
        <strain evidence="8 9">KN72</strain>
    </source>
</reference>
<dbReference type="Gene3D" id="3.40.50.300">
    <property type="entry name" value="P-loop containing nucleotide triphosphate hydrolases"/>
    <property type="match status" value="1"/>
</dbReference>
<evidence type="ECO:0000256" key="6">
    <source>
        <dbReference type="ARBA" id="ARBA00023136"/>
    </source>
</evidence>
<dbReference type="Pfam" id="PF00005">
    <property type="entry name" value="ABC_tran"/>
    <property type="match status" value="1"/>
</dbReference>
<evidence type="ECO:0000256" key="1">
    <source>
        <dbReference type="ARBA" id="ARBA00005417"/>
    </source>
</evidence>
<dbReference type="SUPFAM" id="SSF52540">
    <property type="entry name" value="P-loop containing nucleoside triphosphate hydrolases"/>
    <property type="match status" value="1"/>
</dbReference>
<protein>
    <submittedName>
        <fullName evidence="8">ABC transporter ATP-binding protein</fullName>
    </submittedName>
</protein>
<dbReference type="Gene3D" id="2.40.50.140">
    <property type="entry name" value="Nucleic acid-binding proteins"/>
    <property type="match status" value="1"/>
</dbReference>
<dbReference type="InterPro" id="IPR027417">
    <property type="entry name" value="P-loop_NTPase"/>
</dbReference>
<evidence type="ECO:0000256" key="4">
    <source>
        <dbReference type="ARBA" id="ARBA00022741"/>
    </source>
</evidence>
<dbReference type="EMBL" id="JABBNT010000003">
    <property type="protein sequence ID" value="NMM45307.1"/>
    <property type="molecule type" value="Genomic_DNA"/>
</dbReference>
<dbReference type="InterPro" id="IPR012340">
    <property type="entry name" value="NA-bd_OB-fold"/>
</dbReference>
<organism evidence="8 9">
    <name type="scientific">Pacificispira spongiicola</name>
    <dbReference type="NCBI Taxonomy" id="2729598"/>
    <lineage>
        <taxon>Bacteria</taxon>
        <taxon>Pseudomonadati</taxon>
        <taxon>Pseudomonadota</taxon>
        <taxon>Alphaproteobacteria</taxon>
        <taxon>Rhodospirillales</taxon>
        <taxon>Rhodospirillaceae</taxon>
        <taxon>Pacificispira</taxon>
    </lineage>
</organism>
<accession>A0A7Y0HGU8</accession>
<dbReference type="Pfam" id="PF08402">
    <property type="entry name" value="TOBE_2"/>
    <property type="match status" value="1"/>
</dbReference>
<gene>
    <name evidence="8" type="ORF">HH303_12510</name>
</gene>
<proteinExistence type="inferred from homology"/>
<sequence length="355" mass="38650">MTLELKGIEKTVGEEVHIHPTDLTLEAGSFNILLGTTLSGKTTLMQLMAGLDRPTGGRLFVDGRDVTGMRVQDRNVSMVYQQFINYPNWSVFENIASPLRVAKVSESEIKARVGQMAELLKLSAMLDRRPSELSGGQQQRTAMARALVKDSGLLLLDEPLANLDFKLREELREELPKLFADRDCVVVYATTEPTEALLLGGKTATLHEGRVTQFGTTGDIYRTPKDVISAKVFSEPPINTATIRKHDGRITLGAVASWDPPAHLAAVPDGDYELGLRPHHISPVPGEGRDVKIAGEVLVTELSGSESTVHIRVGNETWVSLSHGIHAFNVGATAELYADMRHAYYFGADGALIAG</sequence>
<keyword evidence="4" id="KW-0547">Nucleotide-binding</keyword>
<keyword evidence="5 8" id="KW-0067">ATP-binding</keyword>
<dbReference type="AlphaFoldDB" id="A0A7Y0HGU8"/>
<keyword evidence="3" id="KW-1003">Cell membrane</keyword>
<evidence type="ECO:0000256" key="5">
    <source>
        <dbReference type="ARBA" id="ARBA00022840"/>
    </source>
</evidence>
<evidence type="ECO:0000313" key="8">
    <source>
        <dbReference type="EMBL" id="NMM45307.1"/>
    </source>
</evidence>
<dbReference type="RefSeq" id="WP_169625656.1">
    <property type="nucleotide sequence ID" value="NZ_JABBNT010000003.1"/>
</dbReference>
<evidence type="ECO:0000256" key="2">
    <source>
        <dbReference type="ARBA" id="ARBA00022448"/>
    </source>
</evidence>
<dbReference type="InterPro" id="IPR015853">
    <property type="entry name" value="ABC_transpr_FbpC"/>
</dbReference>
<dbReference type="SUPFAM" id="SSF50331">
    <property type="entry name" value="MOP-like"/>
    <property type="match status" value="1"/>
</dbReference>
<keyword evidence="6" id="KW-0472">Membrane</keyword>
<dbReference type="GO" id="GO:0016887">
    <property type="term" value="F:ATP hydrolysis activity"/>
    <property type="evidence" value="ECO:0007669"/>
    <property type="project" value="InterPro"/>
</dbReference>
<dbReference type="InterPro" id="IPR008995">
    <property type="entry name" value="Mo/tungstate-bd_C_term_dom"/>
</dbReference>
<dbReference type="PROSITE" id="PS50893">
    <property type="entry name" value="ABC_TRANSPORTER_2"/>
    <property type="match status" value="1"/>
</dbReference>
<dbReference type="PANTHER" id="PTHR43875:SF14">
    <property type="entry name" value="ABC TRANSPORTER ATP-BINDING PROTEIN"/>
    <property type="match status" value="1"/>
</dbReference>
<keyword evidence="9" id="KW-1185">Reference proteome</keyword>
<feature type="domain" description="ABC transporter" evidence="7">
    <location>
        <begin position="3"/>
        <end position="233"/>
    </location>
</feature>
<dbReference type="InterPro" id="IPR047641">
    <property type="entry name" value="ABC_transpr_MalK/UgpC-like"/>
</dbReference>
<dbReference type="InterPro" id="IPR003593">
    <property type="entry name" value="AAA+_ATPase"/>
</dbReference>
<evidence type="ECO:0000313" key="9">
    <source>
        <dbReference type="Proteomes" id="UP000539372"/>
    </source>
</evidence>
<dbReference type="Proteomes" id="UP000539372">
    <property type="component" value="Unassembled WGS sequence"/>
</dbReference>
<dbReference type="GO" id="GO:0015408">
    <property type="term" value="F:ABC-type ferric iron transporter activity"/>
    <property type="evidence" value="ECO:0007669"/>
    <property type="project" value="InterPro"/>
</dbReference>
<dbReference type="SMART" id="SM00382">
    <property type="entry name" value="AAA"/>
    <property type="match status" value="1"/>
</dbReference>
<dbReference type="InterPro" id="IPR003439">
    <property type="entry name" value="ABC_transporter-like_ATP-bd"/>
</dbReference>
<evidence type="ECO:0000256" key="3">
    <source>
        <dbReference type="ARBA" id="ARBA00022475"/>
    </source>
</evidence>
<dbReference type="GO" id="GO:0005524">
    <property type="term" value="F:ATP binding"/>
    <property type="evidence" value="ECO:0007669"/>
    <property type="project" value="UniProtKB-KW"/>
</dbReference>
<comment type="similarity">
    <text evidence="1">Belongs to the ABC transporter superfamily.</text>
</comment>